<sequence>MRSNEHGTFFEIRDIVDELCHVMSNVDEMLTMSLSQIDEIVQFGLASPFDLFGVSVIEITEDILTALALESIEDVLVVDDLFGGPIGPS</sequence>
<evidence type="ECO:0000313" key="2">
    <source>
        <dbReference type="Proteomes" id="UP000288805"/>
    </source>
</evidence>
<proteinExistence type="predicted"/>
<comment type="caution">
    <text evidence="1">The sequence shown here is derived from an EMBL/GenBank/DDBJ whole genome shotgun (WGS) entry which is preliminary data.</text>
</comment>
<evidence type="ECO:0000313" key="1">
    <source>
        <dbReference type="EMBL" id="RVW31546.1"/>
    </source>
</evidence>
<dbReference type="AlphaFoldDB" id="A0A438D7W9"/>
<dbReference type="EMBL" id="QGNW01001749">
    <property type="protein sequence ID" value="RVW31546.1"/>
    <property type="molecule type" value="Genomic_DNA"/>
</dbReference>
<organism evidence="1 2">
    <name type="scientific">Vitis vinifera</name>
    <name type="common">Grape</name>
    <dbReference type="NCBI Taxonomy" id="29760"/>
    <lineage>
        <taxon>Eukaryota</taxon>
        <taxon>Viridiplantae</taxon>
        <taxon>Streptophyta</taxon>
        <taxon>Embryophyta</taxon>
        <taxon>Tracheophyta</taxon>
        <taxon>Spermatophyta</taxon>
        <taxon>Magnoliopsida</taxon>
        <taxon>eudicotyledons</taxon>
        <taxon>Gunneridae</taxon>
        <taxon>Pentapetalae</taxon>
        <taxon>rosids</taxon>
        <taxon>Vitales</taxon>
        <taxon>Vitaceae</taxon>
        <taxon>Viteae</taxon>
        <taxon>Vitis</taxon>
    </lineage>
</organism>
<accession>A0A438D7W9</accession>
<reference evidence="1 2" key="1">
    <citation type="journal article" date="2018" name="PLoS Genet.">
        <title>Population sequencing reveals clonal diversity and ancestral inbreeding in the grapevine cultivar Chardonnay.</title>
        <authorList>
            <person name="Roach M.J."/>
            <person name="Johnson D.L."/>
            <person name="Bohlmann J."/>
            <person name="van Vuuren H.J."/>
            <person name="Jones S.J."/>
            <person name="Pretorius I.S."/>
            <person name="Schmidt S.A."/>
            <person name="Borneman A.R."/>
        </authorList>
    </citation>
    <scope>NUCLEOTIDE SEQUENCE [LARGE SCALE GENOMIC DNA]</scope>
    <source>
        <strain evidence="2">cv. Chardonnay</strain>
        <tissue evidence="1">Leaf</tissue>
    </source>
</reference>
<gene>
    <name evidence="1" type="ORF">CK203_087930</name>
</gene>
<protein>
    <submittedName>
        <fullName evidence="1">Uncharacterized protein</fullName>
    </submittedName>
</protein>
<dbReference type="Proteomes" id="UP000288805">
    <property type="component" value="Unassembled WGS sequence"/>
</dbReference>
<name>A0A438D7W9_VITVI</name>